<evidence type="ECO:0008006" key="7">
    <source>
        <dbReference type="Google" id="ProtNLM"/>
    </source>
</evidence>
<feature type="compositionally biased region" description="Low complexity" evidence="2">
    <location>
        <begin position="70"/>
        <end position="84"/>
    </location>
</feature>
<proteinExistence type="inferred from homology"/>
<dbReference type="Proteomes" id="UP000811619">
    <property type="component" value="Unassembled WGS sequence"/>
</dbReference>
<dbReference type="PRINTS" id="PR00700">
    <property type="entry name" value="PRTYPHPHTASE"/>
</dbReference>
<feature type="compositionally biased region" description="Basic residues" evidence="2">
    <location>
        <begin position="1"/>
        <end position="12"/>
    </location>
</feature>
<evidence type="ECO:0000259" key="3">
    <source>
        <dbReference type="PROSITE" id="PS50055"/>
    </source>
</evidence>
<keyword evidence="6" id="KW-1185">Reference proteome</keyword>
<evidence type="ECO:0000313" key="6">
    <source>
        <dbReference type="Proteomes" id="UP000811619"/>
    </source>
</evidence>
<dbReference type="CDD" id="cd18533">
    <property type="entry name" value="PTP_fungal"/>
    <property type="match status" value="1"/>
</dbReference>
<name>A0A8K0J6C2_9HYPO</name>
<evidence type="ECO:0000256" key="1">
    <source>
        <dbReference type="ARBA" id="ARBA00009649"/>
    </source>
</evidence>
<gene>
    <name evidence="5" type="ORF">E4U42_007779</name>
</gene>
<comment type="similarity">
    <text evidence="1">Belongs to the protein-tyrosine phosphatase family. Non-receptor class subfamily.</text>
</comment>
<dbReference type="InterPro" id="IPR003595">
    <property type="entry name" value="Tyr_Pase_cat"/>
</dbReference>
<evidence type="ECO:0000259" key="4">
    <source>
        <dbReference type="PROSITE" id="PS50056"/>
    </source>
</evidence>
<dbReference type="Pfam" id="PF00102">
    <property type="entry name" value="Y_phosphatase"/>
    <property type="match status" value="1"/>
</dbReference>
<dbReference type="GO" id="GO:0004725">
    <property type="term" value="F:protein tyrosine phosphatase activity"/>
    <property type="evidence" value="ECO:0007669"/>
    <property type="project" value="InterPro"/>
</dbReference>
<dbReference type="PROSITE" id="PS50055">
    <property type="entry name" value="TYR_PHOSPHATASE_PTP"/>
    <property type="match status" value="1"/>
</dbReference>
<dbReference type="InterPro" id="IPR000242">
    <property type="entry name" value="PTP_cat"/>
</dbReference>
<feature type="domain" description="Tyrosine-protein phosphatase" evidence="3">
    <location>
        <begin position="124"/>
        <end position="431"/>
    </location>
</feature>
<dbReference type="InterPro" id="IPR050348">
    <property type="entry name" value="Protein-Tyr_Phosphatase"/>
</dbReference>
<feature type="region of interest" description="Disordered" evidence="2">
    <location>
        <begin position="69"/>
        <end position="108"/>
    </location>
</feature>
<accession>A0A8K0J6C2</accession>
<evidence type="ECO:0000313" key="5">
    <source>
        <dbReference type="EMBL" id="KAG5916186.1"/>
    </source>
</evidence>
<dbReference type="InterPro" id="IPR029021">
    <property type="entry name" value="Prot-tyrosine_phosphatase-like"/>
</dbReference>
<dbReference type="AlphaFoldDB" id="A0A8K0J6C2"/>
<sequence length="497" mass="55740">MDKLPRLRRKPKPPAIETSVERTSSDIEESALPAGAASEIAAAKAWSKPVMKNSSLRSFKLLVTAKRARTQSPAARPRSSPPVAMFNQDGVAPRSAAEDTLSAKGHGRPSPIMPAFLSKCDDEIRSKFQELTWAERYRLAQGARSDIPLNRWGSFKQTDVPTRGVMDRYINIKPWNHNRVRLHVADGAFDYVNASTITLDPLRDESLPPLRYIAMQGPTLSSFTYVWRMIAEQTASPAVIVQLTNMVESQAVKCHQYFPDDTDDPVWTLNEEDIWNDGWKAKITYDSQKDAANGAANGAIEKRRLLLHVDGEAEPRVIWHLLYTRWPDFGVPTLDDMESFLQLMQMSRDHNNASYPRIVHCSAGVGRTGTFIGLEHLMRELNSGTFAHLDGREQQQPDPIYDTVDQLRQQRRLMVQSETQYRFLYDVLRKLWQDKHGVVVQDDAADDDTGTSEPAPKRLEVAEEFSQGSNTLSCMSGVHGHGHGHASGFYAAAQTNA</sequence>
<protein>
    <recommendedName>
        <fullName evidence="7">Protein-tyrosine phosphatase 2</fullName>
    </recommendedName>
</protein>
<reference evidence="5" key="1">
    <citation type="journal article" date="2020" name="bioRxiv">
        <title>Whole genome comparisons of ergot fungi reveals the divergence and evolution of species within the genus Claviceps are the result of varying mechanisms driving genome evolution and host range expansion.</title>
        <authorList>
            <person name="Wyka S.A."/>
            <person name="Mondo S.J."/>
            <person name="Liu M."/>
            <person name="Dettman J."/>
            <person name="Nalam V."/>
            <person name="Broders K.D."/>
        </authorList>
    </citation>
    <scope>NUCLEOTIDE SEQUENCE</scope>
    <source>
        <strain evidence="5">CCC 489</strain>
    </source>
</reference>
<dbReference type="EMBL" id="SRPY01000913">
    <property type="protein sequence ID" value="KAG5916186.1"/>
    <property type="molecule type" value="Genomic_DNA"/>
</dbReference>
<organism evidence="5 6">
    <name type="scientific">Claviceps africana</name>
    <dbReference type="NCBI Taxonomy" id="83212"/>
    <lineage>
        <taxon>Eukaryota</taxon>
        <taxon>Fungi</taxon>
        <taxon>Dikarya</taxon>
        <taxon>Ascomycota</taxon>
        <taxon>Pezizomycotina</taxon>
        <taxon>Sordariomycetes</taxon>
        <taxon>Hypocreomycetidae</taxon>
        <taxon>Hypocreales</taxon>
        <taxon>Clavicipitaceae</taxon>
        <taxon>Claviceps</taxon>
    </lineage>
</organism>
<dbReference type="SMART" id="SM00404">
    <property type="entry name" value="PTPc_motif"/>
    <property type="match status" value="1"/>
</dbReference>
<dbReference type="SMART" id="SM00194">
    <property type="entry name" value="PTPc"/>
    <property type="match status" value="1"/>
</dbReference>
<dbReference type="PANTHER" id="PTHR19134">
    <property type="entry name" value="RECEPTOR-TYPE TYROSINE-PROTEIN PHOSPHATASE"/>
    <property type="match status" value="1"/>
</dbReference>
<dbReference type="SUPFAM" id="SSF52799">
    <property type="entry name" value="(Phosphotyrosine protein) phosphatases II"/>
    <property type="match status" value="1"/>
</dbReference>
<feature type="region of interest" description="Disordered" evidence="2">
    <location>
        <begin position="1"/>
        <end position="32"/>
    </location>
</feature>
<dbReference type="PROSITE" id="PS00383">
    <property type="entry name" value="TYR_PHOSPHATASE_1"/>
    <property type="match status" value="1"/>
</dbReference>
<comment type="caution">
    <text evidence="5">The sequence shown here is derived from an EMBL/GenBank/DDBJ whole genome shotgun (WGS) entry which is preliminary data.</text>
</comment>
<dbReference type="Gene3D" id="3.90.190.10">
    <property type="entry name" value="Protein tyrosine phosphatase superfamily"/>
    <property type="match status" value="1"/>
</dbReference>
<dbReference type="PROSITE" id="PS50056">
    <property type="entry name" value="TYR_PHOSPHATASE_2"/>
    <property type="match status" value="1"/>
</dbReference>
<dbReference type="InterPro" id="IPR000387">
    <property type="entry name" value="Tyr_Pase_dom"/>
</dbReference>
<dbReference type="PANTHER" id="PTHR19134:SF449">
    <property type="entry name" value="TYROSINE-PROTEIN PHOSPHATASE 1"/>
    <property type="match status" value="1"/>
</dbReference>
<dbReference type="InterPro" id="IPR016130">
    <property type="entry name" value="Tyr_Pase_AS"/>
</dbReference>
<dbReference type="OrthoDB" id="10253954at2759"/>
<evidence type="ECO:0000256" key="2">
    <source>
        <dbReference type="SAM" id="MobiDB-lite"/>
    </source>
</evidence>
<feature type="domain" description="Tyrosine specific protein phosphatases" evidence="4">
    <location>
        <begin position="338"/>
        <end position="422"/>
    </location>
</feature>